<dbReference type="EMBL" id="BARU01026054">
    <property type="protein sequence ID" value="GAH73633.1"/>
    <property type="molecule type" value="Genomic_DNA"/>
</dbReference>
<reference evidence="1" key="1">
    <citation type="journal article" date="2014" name="Front. Microbiol.">
        <title>High frequency of phylogenetically diverse reductive dehalogenase-homologous genes in deep subseafloor sedimentary metagenomes.</title>
        <authorList>
            <person name="Kawai M."/>
            <person name="Futagami T."/>
            <person name="Toyoda A."/>
            <person name="Takaki Y."/>
            <person name="Nishi S."/>
            <person name="Hori S."/>
            <person name="Arai W."/>
            <person name="Tsubouchi T."/>
            <person name="Morono Y."/>
            <person name="Uchiyama I."/>
            <person name="Ito T."/>
            <person name="Fujiyama A."/>
            <person name="Inagaki F."/>
            <person name="Takami H."/>
        </authorList>
    </citation>
    <scope>NUCLEOTIDE SEQUENCE</scope>
    <source>
        <strain evidence="1">Expedition CK06-06</strain>
    </source>
</reference>
<comment type="caution">
    <text evidence="1">The sequence shown here is derived from an EMBL/GenBank/DDBJ whole genome shotgun (WGS) entry which is preliminary data.</text>
</comment>
<proteinExistence type="predicted"/>
<gene>
    <name evidence="1" type="ORF">S03H2_41902</name>
</gene>
<evidence type="ECO:0000313" key="1">
    <source>
        <dbReference type="EMBL" id="GAH73633.1"/>
    </source>
</evidence>
<protein>
    <submittedName>
        <fullName evidence="1">Uncharacterized protein</fullName>
    </submittedName>
</protein>
<organism evidence="1">
    <name type="scientific">marine sediment metagenome</name>
    <dbReference type="NCBI Taxonomy" id="412755"/>
    <lineage>
        <taxon>unclassified sequences</taxon>
        <taxon>metagenomes</taxon>
        <taxon>ecological metagenomes</taxon>
    </lineage>
</organism>
<dbReference type="AlphaFoldDB" id="X1JV15"/>
<name>X1JV15_9ZZZZ</name>
<accession>X1JV15</accession>
<sequence length="57" mass="5708">MSEFEGIDSAFLMTGKDISQGLGSLVTGIGEAHPGSSNIGIGIVQGSGNPGVPFYPL</sequence>